<dbReference type="EMBL" id="KI669466">
    <property type="protein sequence ID" value="OCF55594.1"/>
    <property type="molecule type" value="Genomic_DNA"/>
</dbReference>
<reference evidence="2 3" key="1">
    <citation type="submission" date="2013-07" db="EMBL/GenBank/DDBJ databases">
        <title>The Genome Sequence of Kwoniella mangroviensis CBS10435.</title>
        <authorList>
            <consortium name="The Broad Institute Genome Sequencing Platform"/>
            <person name="Cuomo C."/>
            <person name="Litvintseva A."/>
            <person name="Chen Y."/>
            <person name="Heitman J."/>
            <person name="Sun S."/>
            <person name="Springer D."/>
            <person name="Dromer F."/>
            <person name="Young S.K."/>
            <person name="Zeng Q."/>
            <person name="Gargeya S."/>
            <person name="Fitzgerald M."/>
            <person name="Abouelleil A."/>
            <person name="Alvarado L."/>
            <person name="Berlin A.M."/>
            <person name="Chapman S.B."/>
            <person name="Dewar J."/>
            <person name="Goldberg J."/>
            <person name="Griggs A."/>
            <person name="Gujja S."/>
            <person name="Hansen M."/>
            <person name="Howarth C."/>
            <person name="Imamovic A."/>
            <person name="Larimer J."/>
            <person name="McCowan C."/>
            <person name="Murphy C."/>
            <person name="Pearson M."/>
            <person name="Priest M."/>
            <person name="Roberts A."/>
            <person name="Saif S."/>
            <person name="Shea T."/>
            <person name="Sykes S."/>
            <person name="Wortman J."/>
            <person name="Nusbaum C."/>
            <person name="Birren B."/>
        </authorList>
    </citation>
    <scope>NUCLEOTIDE SEQUENCE [LARGE SCALE GENOMIC DNA]</scope>
    <source>
        <strain evidence="2 3">CBS 10435</strain>
    </source>
</reference>
<evidence type="ECO:0000313" key="3">
    <source>
        <dbReference type="Proteomes" id="UP000092583"/>
    </source>
</evidence>
<feature type="compositionally biased region" description="Low complexity" evidence="1">
    <location>
        <begin position="46"/>
        <end position="60"/>
    </location>
</feature>
<accession>A0A1B9IJP8</accession>
<reference evidence="3" key="2">
    <citation type="submission" date="2013-12" db="EMBL/GenBank/DDBJ databases">
        <title>Evolution of pathogenesis and genome organization in the Tremellales.</title>
        <authorList>
            <person name="Cuomo C."/>
            <person name="Litvintseva A."/>
            <person name="Heitman J."/>
            <person name="Chen Y."/>
            <person name="Sun S."/>
            <person name="Springer D."/>
            <person name="Dromer F."/>
            <person name="Young S."/>
            <person name="Zeng Q."/>
            <person name="Chapman S."/>
            <person name="Gujja S."/>
            <person name="Saif S."/>
            <person name="Birren B."/>
        </authorList>
    </citation>
    <scope>NUCLEOTIDE SEQUENCE [LARGE SCALE GENOMIC DNA]</scope>
    <source>
        <strain evidence="3">CBS 10435</strain>
    </source>
</reference>
<keyword evidence="3" id="KW-1185">Reference proteome</keyword>
<feature type="compositionally biased region" description="Low complexity" evidence="1">
    <location>
        <begin position="20"/>
        <end position="34"/>
    </location>
</feature>
<proteinExistence type="predicted"/>
<evidence type="ECO:0000256" key="1">
    <source>
        <dbReference type="SAM" id="MobiDB-lite"/>
    </source>
</evidence>
<gene>
    <name evidence="2" type="ORF">L486_07078</name>
</gene>
<dbReference type="Proteomes" id="UP000092583">
    <property type="component" value="Unassembled WGS sequence"/>
</dbReference>
<protein>
    <submittedName>
        <fullName evidence="2">Uncharacterized protein</fullName>
    </submittedName>
</protein>
<evidence type="ECO:0000313" key="2">
    <source>
        <dbReference type="EMBL" id="OCF55594.1"/>
    </source>
</evidence>
<feature type="region of interest" description="Disordered" evidence="1">
    <location>
        <begin position="1"/>
        <end position="76"/>
    </location>
</feature>
<organism evidence="2 3">
    <name type="scientific">Kwoniella mangroviensis CBS 10435</name>
    <dbReference type="NCBI Taxonomy" id="1331196"/>
    <lineage>
        <taxon>Eukaryota</taxon>
        <taxon>Fungi</taxon>
        <taxon>Dikarya</taxon>
        <taxon>Basidiomycota</taxon>
        <taxon>Agaricomycotina</taxon>
        <taxon>Tremellomycetes</taxon>
        <taxon>Tremellales</taxon>
        <taxon>Cryptococcaceae</taxon>
        <taxon>Kwoniella</taxon>
    </lineage>
</organism>
<name>A0A1B9IJP8_9TREE</name>
<sequence length="76" mass="7923">MSTPRNNLQEIMARTQGKRASPTSSSAVAGSSKSDGVRTPGIFKLARPPASSSSRSTPTTEQQILNVPGVKQSHSA</sequence>
<dbReference type="AlphaFoldDB" id="A0A1B9IJP8"/>
<dbReference type="STRING" id="1331196.A0A1B9IJP8"/>